<dbReference type="Proteomes" id="UP001243846">
    <property type="component" value="Unassembled WGS sequence"/>
</dbReference>
<evidence type="ECO:0000313" key="2">
    <source>
        <dbReference type="EMBL" id="MDN3713542.1"/>
    </source>
</evidence>
<feature type="compositionally biased region" description="Low complexity" evidence="1">
    <location>
        <begin position="177"/>
        <end position="194"/>
    </location>
</feature>
<comment type="caution">
    <text evidence="2">The sequence shown here is derived from an EMBL/GenBank/DDBJ whole genome shotgun (WGS) entry which is preliminary data.</text>
</comment>
<dbReference type="EMBL" id="JAUFRC010000001">
    <property type="protein sequence ID" value="MDN3713542.1"/>
    <property type="molecule type" value="Genomic_DNA"/>
</dbReference>
<protein>
    <submittedName>
        <fullName evidence="2">Uncharacterized protein</fullName>
    </submittedName>
</protein>
<reference evidence="3" key="1">
    <citation type="journal article" date="2019" name="Int. J. Syst. Evol. Microbiol.">
        <title>The Global Catalogue of Microorganisms (GCM) 10K type strain sequencing project: providing services to taxonomists for standard genome sequencing and annotation.</title>
        <authorList>
            <consortium name="The Broad Institute Genomics Platform"/>
            <consortium name="The Broad Institute Genome Sequencing Center for Infectious Disease"/>
            <person name="Wu L."/>
            <person name="Ma J."/>
        </authorList>
    </citation>
    <scope>NUCLEOTIDE SEQUENCE [LARGE SCALE GENOMIC DNA]</scope>
    <source>
        <strain evidence="3">CECT 8482</strain>
    </source>
</reference>
<sequence>MIGGWGRSETQAGADRARLGLALTVWQANRIALRHYLSVDAARAETAMRLTINALEGDLARYEVVPQLLADLDAIRLLAATPDDNKRRAEINALMARRNIMLESSDIYLMRRDGETVAASNHGHSGTFVGQNFRYRPYFQDALMGHPARFYGVGTTSGSGATSSRRPCSIRRARLPACSRSRSASTGSRRLGAATNTASS</sequence>
<evidence type="ECO:0000256" key="1">
    <source>
        <dbReference type="SAM" id="MobiDB-lite"/>
    </source>
</evidence>
<accession>A0ABT8DE49</accession>
<dbReference type="Gene3D" id="3.30.450.20">
    <property type="entry name" value="PAS domain"/>
    <property type="match status" value="1"/>
</dbReference>
<feature type="region of interest" description="Disordered" evidence="1">
    <location>
        <begin position="154"/>
        <end position="200"/>
    </location>
</feature>
<evidence type="ECO:0000313" key="3">
    <source>
        <dbReference type="Proteomes" id="UP001243846"/>
    </source>
</evidence>
<dbReference type="SUPFAM" id="SSF103190">
    <property type="entry name" value="Sensory domain-like"/>
    <property type="match status" value="1"/>
</dbReference>
<name>A0ABT8DE49_9RHOB</name>
<proteinExistence type="predicted"/>
<keyword evidence="3" id="KW-1185">Reference proteome</keyword>
<organism evidence="2 3">
    <name type="scientific">Paracoccus cavernae</name>
    <dbReference type="NCBI Taxonomy" id="1571207"/>
    <lineage>
        <taxon>Bacteria</taxon>
        <taxon>Pseudomonadati</taxon>
        <taxon>Pseudomonadota</taxon>
        <taxon>Alphaproteobacteria</taxon>
        <taxon>Rhodobacterales</taxon>
        <taxon>Paracoccaceae</taxon>
        <taxon>Paracoccus</taxon>
    </lineage>
</organism>
<feature type="compositionally biased region" description="Low complexity" evidence="1">
    <location>
        <begin position="154"/>
        <end position="164"/>
    </location>
</feature>
<dbReference type="InterPro" id="IPR029151">
    <property type="entry name" value="Sensor-like_sf"/>
</dbReference>
<gene>
    <name evidence="2" type="ORF">QWZ10_20620</name>
</gene>